<keyword evidence="1" id="KW-1133">Transmembrane helix</keyword>
<gene>
    <name evidence="2" type="ORF">MAR_031619</name>
</gene>
<organism evidence="2 3">
    <name type="scientific">Mya arenaria</name>
    <name type="common">Soft-shell clam</name>
    <dbReference type="NCBI Taxonomy" id="6604"/>
    <lineage>
        <taxon>Eukaryota</taxon>
        <taxon>Metazoa</taxon>
        <taxon>Spiralia</taxon>
        <taxon>Lophotrochozoa</taxon>
        <taxon>Mollusca</taxon>
        <taxon>Bivalvia</taxon>
        <taxon>Autobranchia</taxon>
        <taxon>Heteroconchia</taxon>
        <taxon>Euheterodonta</taxon>
        <taxon>Imparidentia</taxon>
        <taxon>Neoheterodontei</taxon>
        <taxon>Myida</taxon>
        <taxon>Myoidea</taxon>
        <taxon>Myidae</taxon>
        <taxon>Mya</taxon>
    </lineage>
</organism>
<keyword evidence="1" id="KW-0472">Membrane</keyword>
<name>A0ABY7F4F4_MYAAR</name>
<reference evidence="2" key="1">
    <citation type="submission" date="2022-11" db="EMBL/GenBank/DDBJ databases">
        <title>Centuries of genome instability and evolution in soft-shell clam transmissible cancer (bioRxiv).</title>
        <authorList>
            <person name="Hart S.F.M."/>
            <person name="Yonemitsu M.A."/>
            <person name="Giersch R.M."/>
            <person name="Beal B.F."/>
            <person name="Arriagada G."/>
            <person name="Davis B.W."/>
            <person name="Ostrander E.A."/>
            <person name="Goff S.P."/>
            <person name="Metzger M.J."/>
        </authorList>
    </citation>
    <scope>NUCLEOTIDE SEQUENCE</scope>
    <source>
        <strain evidence="2">MELC-2E11</strain>
        <tissue evidence="2">Siphon/mantle</tissue>
    </source>
</reference>
<evidence type="ECO:0000313" key="3">
    <source>
        <dbReference type="Proteomes" id="UP001164746"/>
    </source>
</evidence>
<keyword evidence="3" id="KW-1185">Reference proteome</keyword>
<proteinExistence type="predicted"/>
<dbReference type="Proteomes" id="UP001164746">
    <property type="component" value="Chromosome 10"/>
</dbReference>
<evidence type="ECO:0000256" key="1">
    <source>
        <dbReference type="SAM" id="Phobius"/>
    </source>
</evidence>
<feature type="transmembrane region" description="Helical" evidence="1">
    <location>
        <begin position="20"/>
        <end position="41"/>
    </location>
</feature>
<accession>A0ABY7F4F4</accession>
<sequence>MFVVHSIVEQNPANKTDSVPAGVLTGGVIGAVVVLVAAAALTGGESAQTEPYEALNSSRMEESDSRDIYTRLFMTGQAAMTERVNPDCSATNMLNDVGGKAAQSKEYETLNATRLKEGDRSDNYRTLLTTGQTGYTDDGNSENISMYNPTISSDPHSYANMKLKI</sequence>
<evidence type="ECO:0000313" key="2">
    <source>
        <dbReference type="EMBL" id="WAR17025.1"/>
    </source>
</evidence>
<protein>
    <submittedName>
        <fullName evidence="2">Uncharacterized protein</fullName>
    </submittedName>
</protein>
<dbReference type="EMBL" id="CP111021">
    <property type="protein sequence ID" value="WAR17025.1"/>
    <property type="molecule type" value="Genomic_DNA"/>
</dbReference>
<keyword evidence="1" id="KW-0812">Transmembrane</keyword>